<dbReference type="InterPro" id="IPR029058">
    <property type="entry name" value="AB_hydrolase_fold"/>
</dbReference>
<name>A0A9P6AQE9_9AGAM</name>
<keyword evidence="2" id="KW-1185">Reference proteome</keyword>
<dbReference type="EMBL" id="MU129025">
    <property type="protein sequence ID" value="KAF9509981.1"/>
    <property type="molecule type" value="Genomic_DNA"/>
</dbReference>
<gene>
    <name evidence="1" type="ORF">BS47DRAFT_1396381</name>
</gene>
<sequence>MWNQDSNPVGGSPVTNTLGFRLTGNRSGWRAHIAEGFCQNHRKHISSIYPRGRDGPEVTNALYFLGRSKERLLPPDNVFGSLRLSGLFPDHLDLIPYRTLREIRKPQRNTEGGYFNSAVARPKEANTYPPPKPILRFPNTKSPLTYSPILTPPVVPYALLPTLPYGPSEQSLPGSLSATHILSTHIIPAAWRRSPSDLFIESEHEPPQNESKQDRKARIGIFRAFNMYRRKGPWLPVGLTLLVTHAVGFPKEIWVPTYAKIVEQTQASGTVWVNEIWAYENPNYRNSAVLSAGKFGVLSALEDESQGIVHFLLYYRPADHVACGGTSGFVGVHTLVGLAHPPGASALIRAAMWGPKLFHSPVALEPIVVINEKSTLPVYDSWITGALGRRAKWSSRMVDRIEAYNSYEAFHHFRTGTLPFLRRS</sequence>
<dbReference type="Proteomes" id="UP000886523">
    <property type="component" value="Unassembled WGS sequence"/>
</dbReference>
<comment type="caution">
    <text evidence="1">The sequence shown here is derived from an EMBL/GenBank/DDBJ whole genome shotgun (WGS) entry which is preliminary data.</text>
</comment>
<evidence type="ECO:0000313" key="1">
    <source>
        <dbReference type="EMBL" id="KAF9509981.1"/>
    </source>
</evidence>
<dbReference type="Gene3D" id="3.40.50.1820">
    <property type="entry name" value="alpha/beta hydrolase"/>
    <property type="match status" value="1"/>
</dbReference>
<proteinExistence type="predicted"/>
<accession>A0A9P6AQE9</accession>
<dbReference type="AlphaFoldDB" id="A0A9P6AQE9"/>
<dbReference type="OrthoDB" id="94039at2759"/>
<protein>
    <submittedName>
        <fullName evidence="1">Uncharacterized protein</fullName>
    </submittedName>
</protein>
<reference evidence="1" key="1">
    <citation type="journal article" date="2020" name="Nat. Commun.">
        <title>Large-scale genome sequencing of mycorrhizal fungi provides insights into the early evolution of symbiotic traits.</title>
        <authorList>
            <person name="Miyauchi S."/>
            <person name="Kiss E."/>
            <person name="Kuo A."/>
            <person name="Drula E."/>
            <person name="Kohler A."/>
            <person name="Sanchez-Garcia M."/>
            <person name="Morin E."/>
            <person name="Andreopoulos B."/>
            <person name="Barry K.W."/>
            <person name="Bonito G."/>
            <person name="Buee M."/>
            <person name="Carver A."/>
            <person name="Chen C."/>
            <person name="Cichocki N."/>
            <person name="Clum A."/>
            <person name="Culley D."/>
            <person name="Crous P.W."/>
            <person name="Fauchery L."/>
            <person name="Girlanda M."/>
            <person name="Hayes R.D."/>
            <person name="Keri Z."/>
            <person name="LaButti K."/>
            <person name="Lipzen A."/>
            <person name="Lombard V."/>
            <person name="Magnuson J."/>
            <person name="Maillard F."/>
            <person name="Murat C."/>
            <person name="Nolan M."/>
            <person name="Ohm R.A."/>
            <person name="Pangilinan J."/>
            <person name="Pereira M.F."/>
            <person name="Perotto S."/>
            <person name="Peter M."/>
            <person name="Pfister S."/>
            <person name="Riley R."/>
            <person name="Sitrit Y."/>
            <person name="Stielow J.B."/>
            <person name="Szollosi G."/>
            <person name="Zifcakova L."/>
            <person name="Stursova M."/>
            <person name="Spatafora J.W."/>
            <person name="Tedersoo L."/>
            <person name="Vaario L.M."/>
            <person name="Yamada A."/>
            <person name="Yan M."/>
            <person name="Wang P."/>
            <person name="Xu J."/>
            <person name="Bruns T."/>
            <person name="Baldrian P."/>
            <person name="Vilgalys R."/>
            <person name="Dunand C."/>
            <person name="Henrissat B."/>
            <person name="Grigoriev I.V."/>
            <person name="Hibbett D."/>
            <person name="Nagy L.G."/>
            <person name="Martin F.M."/>
        </authorList>
    </citation>
    <scope>NUCLEOTIDE SEQUENCE</scope>
    <source>
        <strain evidence="1">UP504</strain>
    </source>
</reference>
<evidence type="ECO:0000313" key="2">
    <source>
        <dbReference type="Proteomes" id="UP000886523"/>
    </source>
</evidence>
<organism evidence="1 2">
    <name type="scientific">Hydnum rufescens UP504</name>
    <dbReference type="NCBI Taxonomy" id="1448309"/>
    <lineage>
        <taxon>Eukaryota</taxon>
        <taxon>Fungi</taxon>
        <taxon>Dikarya</taxon>
        <taxon>Basidiomycota</taxon>
        <taxon>Agaricomycotina</taxon>
        <taxon>Agaricomycetes</taxon>
        <taxon>Cantharellales</taxon>
        <taxon>Hydnaceae</taxon>
        <taxon>Hydnum</taxon>
    </lineage>
</organism>